<gene>
    <name evidence="1" type="ORF">PDLFYP31_00228</name>
</gene>
<name>A0A6N3D0R6_PARDI</name>
<dbReference type="AlphaFoldDB" id="A0A6N3D0R6"/>
<accession>A0A6N3D0R6</accession>
<reference evidence="1" key="1">
    <citation type="submission" date="2019-11" db="EMBL/GenBank/DDBJ databases">
        <authorList>
            <person name="Feng L."/>
        </authorList>
    </citation>
    <scope>NUCLEOTIDE SEQUENCE</scope>
    <source>
        <strain evidence="1">PdistasonisLFYP31</strain>
    </source>
</reference>
<proteinExistence type="predicted"/>
<evidence type="ECO:0000313" key="1">
    <source>
        <dbReference type="EMBL" id="VYU20401.1"/>
    </source>
</evidence>
<organism evidence="1">
    <name type="scientific">Parabacteroides distasonis</name>
    <dbReference type="NCBI Taxonomy" id="823"/>
    <lineage>
        <taxon>Bacteria</taxon>
        <taxon>Pseudomonadati</taxon>
        <taxon>Bacteroidota</taxon>
        <taxon>Bacteroidia</taxon>
        <taxon>Bacteroidales</taxon>
        <taxon>Tannerellaceae</taxon>
        <taxon>Parabacteroides</taxon>
    </lineage>
</organism>
<protein>
    <submittedName>
        <fullName evidence="1">Uncharacterized protein</fullName>
    </submittedName>
</protein>
<dbReference type="RefSeq" id="WP_032580098.1">
    <property type="nucleotide sequence ID" value="NZ_CACRUW010000012.1"/>
</dbReference>
<sequence>MKKKFLLLFGDEFKEYSSLTAKQKFYVWYFCLSLCFLCITDDSPIWAVIVVVLNFANAARLIKKVPISIDDKDI</sequence>
<dbReference type="EMBL" id="CACRUW010000012">
    <property type="protein sequence ID" value="VYU20401.1"/>
    <property type="molecule type" value="Genomic_DNA"/>
</dbReference>